<dbReference type="EMBL" id="FO704551">
    <property type="protein sequence ID" value="CDG22790.1"/>
    <property type="molecule type" value="Genomic_DNA"/>
</dbReference>
<feature type="transmembrane region" description="Helical" evidence="5">
    <location>
        <begin position="79"/>
        <end position="101"/>
    </location>
</feature>
<feature type="transmembrane region" description="Helical" evidence="5">
    <location>
        <begin position="171"/>
        <end position="190"/>
    </location>
</feature>
<feature type="transmembrane region" description="Helical" evidence="5">
    <location>
        <begin position="196"/>
        <end position="217"/>
    </location>
</feature>
<feature type="transmembrane region" description="Helical" evidence="5">
    <location>
        <begin position="108"/>
        <end position="124"/>
    </location>
</feature>
<dbReference type="CDD" id="cd17393">
    <property type="entry name" value="MFS_MosC_like"/>
    <property type="match status" value="1"/>
</dbReference>
<dbReference type="GO" id="GO:0016020">
    <property type="term" value="C:membrane"/>
    <property type="evidence" value="ECO:0007669"/>
    <property type="project" value="UniProtKB-SubCell"/>
</dbReference>
<dbReference type="InterPro" id="IPR020846">
    <property type="entry name" value="MFS_dom"/>
</dbReference>
<keyword evidence="8" id="KW-1185">Reference proteome</keyword>
<evidence type="ECO:0000256" key="2">
    <source>
        <dbReference type="ARBA" id="ARBA00022692"/>
    </source>
</evidence>
<dbReference type="SUPFAM" id="SSF103473">
    <property type="entry name" value="MFS general substrate transporter"/>
    <property type="match status" value="1"/>
</dbReference>
<dbReference type="PROSITE" id="PS50850">
    <property type="entry name" value="MFS"/>
    <property type="match status" value="1"/>
</dbReference>
<dbReference type="Proteomes" id="UP000032735">
    <property type="component" value="Chromosome"/>
</dbReference>
<feature type="transmembrane region" description="Helical" evidence="5">
    <location>
        <begin position="268"/>
        <end position="289"/>
    </location>
</feature>
<feature type="transmembrane region" description="Helical" evidence="5">
    <location>
        <begin position="356"/>
        <end position="380"/>
    </location>
</feature>
<dbReference type="Pfam" id="PF07690">
    <property type="entry name" value="MFS_1"/>
    <property type="match status" value="1"/>
</dbReference>
<feature type="domain" description="Major facilitator superfamily (MFS) profile" evidence="6">
    <location>
        <begin position="42"/>
        <end position="412"/>
    </location>
</feature>
<keyword evidence="3 5" id="KW-1133">Transmembrane helix</keyword>
<dbReference type="KEGG" id="xpo:XPG1_3154"/>
<feature type="transmembrane region" description="Helical" evidence="5">
    <location>
        <begin position="229"/>
        <end position="248"/>
    </location>
</feature>
<evidence type="ECO:0000313" key="8">
    <source>
        <dbReference type="Proteomes" id="UP000032735"/>
    </source>
</evidence>
<dbReference type="PANTHER" id="PTHR23514:SF13">
    <property type="entry name" value="INNER MEMBRANE PROTEIN YBJJ"/>
    <property type="match status" value="1"/>
</dbReference>
<dbReference type="STRING" id="1354304.XPG1_3154"/>
<evidence type="ECO:0000259" key="6">
    <source>
        <dbReference type="PROSITE" id="PS50850"/>
    </source>
</evidence>
<accession>A0A068R9G2</accession>
<dbReference type="HOGENOM" id="CLU_035309_1_0_6"/>
<evidence type="ECO:0000313" key="7">
    <source>
        <dbReference type="EMBL" id="CDG22790.1"/>
    </source>
</evidence>
<evidence type="ECO:0000256" key="1">
    <source>
        <dbReference type="ARBA" id="ARBA00004141"/>
    </source>
</evidence>
<dbReference type="GO" id="GO:0022857">
    <property type="term" value="F:transmembrane transporter activity"/>
    <property type="evidence" value="ECO:0007669"/>
    <property type="project" value="InterPro"/>
</dbReference>
<dbReference type="InterPro" id="IPR036259">
    <property type="entry name" value="MFS_trans_sf"/>
</dbReference>
<feature type="transmembrane region" description="Helical" evidence="5">
    <location>
        <begin position="48"/>
        <end position="67"/>
    </location>
</feature>
<sequence>MAEGVVERILFGKYCLEDMVKKIVSGGMTLSEEYAVSSRKQPIMATRISFFIAGFSIASWAPLIPLVKERLGLSDGSMGFLILVFGIGSFVMMPVAGMLATRFGCRKVFTFFALLAVLILPGLSVFSTPLTMACALFVFGMGIGATDVVINIHAVNIEKREHQPVMSGFHALFSLGGIAGAGTVSLLLFLNVPSFLVTLAVAIFVILLLLPTWNGMLDHTEMEETQFFALPRGIVILIGTLCFVVYLMEGSMLDWSGILLSSVHNMSSHQAGFGYTLFAITMTAGRFLGDKIIAVCGYRRMFLGSAMLATLGFVLIYLASSIILLGISFLMIGAGLSNLAPMFFTASGQQKVMPDALAVSAVSTMGYSGILLGPAIIGGLAQQVTLHGAFACIAVLSLSLLAGYGLINPTKR</sequence>
<comment type="subcellular location">
    <subcellularLocation>
        <location evidence="1">Membrane</location>
        <topology evidence="1">Multi-pass membrane protein</topology>
    </subcellularLocation>
</comment>
<keyword evidence="2 5" id="KW-0812">Transmembrane</keyword>
<dbReference type="PANTHER" id="PTHR23514">
    <property type="entry name" value="BYPASS OF STOP CODON PROTEIN 6"/>
    <property type="match status" value="1"/>
</dbReference>
<reference evidence="7 8" key="1">
    <citation type="submission" date="2013-07" db="EMBL/GenBank/DDBJ databases">
        <authorList>
            <person name="Genoscope - CEA"/>
        </authorList>
    </citation>
    <scope>NUCLEOTIDE SEQUENCE [LARGE SCALE GENOMIC DNA]</scope>
    <source>
        <strain evidence="7 8">G6</strain>
    </source>
</reference>
<name>A0A068R9G2_9GAMM</name>
<evidence type="ECO:0000256" key="3">
    <source>
        <dbReference type="ARBA" id="ARBA00022989"/>
    </source>
</evidence>
<dbReference type="InterPro" id="IPR051788">
    <property type="entry name" value="MFS_Transporter"/>
</dbReference>
<evidence type="ECO:0000256" key="4">
    <source>
        <dbReference type="ARBA" id="ARBA00023136"/>
    </source>
</evidence>
<keyword evidence="4 5" id="KW-0472">Membrane</keyword>
<proteinExistence type="predicted"/>
<protein>
    <recommendedName>
        <fullName evidence="6">Major facilitator superfamily (MFS) profile domain-containing protein</fullName>
    </recommendedName>
</protein>
<evidence type="ECO:0000256" key="5">
    <source>
        <dbReference type="SAM" id="Phobius"/>
    </source>
</evidence>
<dbReference type="AlphaFoldDB" id="A0A068R9G2"/>
<feature type="transmembrane region" description="Helical" evidence="5">
    <location>
        <begin position="325"/>
        <end position="344"/>
    </location>
</feature>
<feature type="transmembrane region" description="Helical" evidence="5">
    <location>
        <begin position="130"/>
        <end position="150"/>
    </location>
</feature>
<organism evidence="7 8">
    <name type="scientific">Xenorhabdus poinarii G6</name>
    <dbReference type="NCBI Taxonomy" id="1354304"/>
    <lineage>
        <taxon>Bacteria</taxon>
        <taxon>Pseudomonadati</taxon>
        <taxon>Pseudomonadota</taxon>
        <taxon>Gammaproteobacteria</taxon>
        <taxon>Enterobacterales</taxon>
        <taxon>Morganellaceae</taxon>
        <taxon>Xenorhabdus</taxon>
    </lineage>
</organism>
<feature type="transmembrane region" description="Helical" evidence="5">
    <location>
        <begin position="301"/>
        <end position="319"/>
    </location>
</feature>
<dbReference type="InterPro" id="IPR011701">
    <property type="entry name" value="MFS"/>
</dbReference>
<gene>
    <name evidence="7" type="ORF">XPG1_3154</name>
</gene>
<dbReference type="Gene3D" id="1.20.1250.20">
    <property type="entry name" value="MFS general substrate transporter like domains"/>
    <property type="match status" value="2"/>
</dbReference>
<feature type="transmembrane region" description="Helical" evidence="5">
    <location>
        <begin position="386"/>
        <end position="407"/>
    </location>
</feature>